<feature type="transmembrane region" description="Helical" evidence="1">
    <location>
        <begin position="232"/>
        <end position="250"/>
    </location>
</feature>
<feature type="transmembrane region" description="Helical" evidence="1">
    <location>
        <begin position="206"/>
        <end position="226"/>
    </location>
</feature>
<dbReference type="Proteomes" id="UP001444661">
    <property type="component" value="Unassembled WGS sequence"/>
</dbReference>
<dbReference type="EMBL" id="JAQQWK010000003">
    <property type="protein sequence ID" value="KAK8045525.1"/>
    <property type="molecule type" value="Genomic_DNA"/>
</dbReference>
<proteinExistence type="predicted"/>
<evidence type="ECO:0000313" key="4">
    <source>
        <dbReference type="Proteomes" id="UP001444661"/>
    </source>
</evidence>
<name>A0ABR1TFW0_9PEZI</name>
<sequence length="251" mass="28046">MDMPRQAPITEDMSYEQRLLQHTINTGRLEPHFMTFRGLQRLNIIRLQNDIAQIKRSAWDDKQITRAQSEELTKLLHDYTNAIKDYEYLSKLVPVTGSVAKHQRLDLEQAFEEVGTLHDDPGGYRRLPDTTLLPSDPLRDALKRQLPNARWAGARPEYLSGREPPEEVSSFVDKLARFIVAFVGGTALVVPMLIMRLPDVTLTKSLVTVSVAVLLFAAALSVGLRASNTETMVSTATYAAVLVVFVGTTTP</sequence>
<dbReference type="InterPro" id="IPR046529">
    <property type="entry name" value="DUF6594"/>
</dbReference>
<accession>A0ABR1TFW0</accession>
<keyword evidence="4" id="KW-1185">Reference proteome</keyword>
<gene>
    <name evidence="3" type="ORF">PG993_005549</name>
</gene>
<reference evidence="3 4" key="1">
    <citation type="submission" date="2023-01" db="EMBL/GenBank/DDBJ databases">
        <title>Analysis of 21 Apiospora genomes using comparative genomics revels a genus with tremendous synthesis potential of carbohydrate active enzymes and secondary metabolites.</title>
        <authorList>
            <person name="Sorensen T."/>
        </authorList>
    </citation>
    <scope>NUCLEOTIDE SEQUENCE [LARGE SCALE GENOMIC DNA]</scope>
    <source>
        <strain evidence="3 4">CBS 33761</strain>
    </source>
</reference>
<keyword evidence="1" id="KW-0812">Transmembrane</keyword>
<protein>
    <recommendedName>
        <fullName evidence="2">DUF6594 domain-containing protein</fullName>
    </recommendedName>
</protein>
<feature type="domain" description="DUF6594" evidence="2">
    <location>
        <begin position="32"/>
        <end position="243"/>
    </location>
</feature>
<keyword evidence="1" id="KW-1133">Transmembrane helix</keyword>
<dbReference type="Pfam" id="PF20237">
    <property type="entry name" value="DUF6594"/>
    <property type="match status" value="1"/>
</dbReference>
<comment type="caution">
    <text evidence="3">The sequence shown here is derived from an EMBL/GenBank/DDBJ whole genome shotgun (WGS) entry which is preliminary data.</text>
</comment>
<keyword evidence="1" id="KW-0472">Membrane</keyword>
<evidence type="ECO:0000313" key="3">
    <source>
        <dbReference type="EMBL" id="KAK8045525.1"/>
    </source>
</evidence>
<evidence type="ECO:0000256" key="1">
    <source>
        <dbReference type="SAM" id="Phobius"/>
    </source>
</evidence>
<feature type="transmembrane region" description="Helical" evidence="1">
    <location>
        <begin position="175"/>
        <end position="194"/>
    </location>
</feature>
<organism evidence="3 4">
    <name type="scientific">Apiospora rasikravindrae</name>
    <dbReference type="NCBI Taxonomy" id="990691"/>
    <lineage>
        <taxon>Eukaryota</taxon>
        <taxon>Fungi</taxon>
        <taxon>Dikarya</taxon>
        <taxon>Ascomycota</taxon>
        <taxon>Pezizomycotina</taxon>
        <taxon>Sordariomycetes</taxon>
        <taxon>Xylariomycetidae</taxon>
        <taxon>Amphisphaeriales</taxon>
        <taxon>Apiosporaceae</taxon>
        <taxon>Apiospora</taxon>
    </lineage>
</organism>
<evidence type="ECO:0000259" key="2">
    <source>
        <dbReference type="Pfam" id="PF20237"/>
    </source>
</evidence>